<dbReference type="Pfam" id="PF08666">
    <property type="entry name" value="SAF"/>
    <property type="match status" value="1"/>
</dbReference>
<dbReference type="AlphaFoldDB" id="A0A1R1L6H7"/>
<keyword evidence="3" id="KW-1185">Reference proteome</keyword>
<accession>A0A1R1L6H7</accession>
<dbReference type="STRING" id="554083.BKD30_14590"/>
<protein>
    <recommendedName>
        <fullName evidence="1">SAF domain-containing protein</fullName>
    </recommendedName>
</protein>
<dbReference type="Proteomes" id="UP000187085">
    <property type="component" value="Unassembled WGS sequence"/>
</dbReference>
<dbReference type="InterPro" id="IPR013974">
    <property type="entry name" value="SAF"/>
</dbReference>
<comment type="caution">
    <text evidence="2">The sequence shown here is derived from an EMBL/GenBank/DDBJ whole genome shotgun (WGS) entry which is preliminary data.</text>
</comment>
<proteinExistence type="predicted"/>
<dbReference type="SMART" id="SM00858">
    <property type="entry name" value="SAF"/>
    <property type="match status" value="1"/>
</dbReference>
<evidence type="ECO:0000259" key="1">
    <source>
        <dbReference type="SMART" id="SM00858"/>
    </source>
</evidence>
<evidence type="ECO:0000313" key="2">
    <source>
        <dbReference type="EMBL" id="OMH23137.1"/>
    </source>
</evidence>
<organism evidence="2 3">
    <name type="scientific">Tersicoccus phoenicis</name>
    <dbReference type="NCBI Taxonomy" id="554083"/>
    <lineage>
        <taxon>Bacteria</taxon>
        <taxon>Bacillati</taxon>
        <taxon>Actinomycetota</taxon>
        <taxon>Actinomycetes</taxon>
        <taxon>Micrococcales</taxon>
        <taxon>Micrococcaceae</taxon>
        <taxon>Tersicoccus</taxon>
    </lineage>
</organism>
<gene>
    <name evidence="2" type="ORF">BKD30_14590</name>
</gene>
<dbReference type="Pfam" id="PF16976">
    <property type="entry name" value="RcpC"/>
    <property type="match status" value="1"/>
</dbReference>
<dbReference type="InterPro" id="IPR031571">
    <property type="entry name" value="RcpC_dom"/>
</dbReference>
<sequence>MPRRLTRLLRRRRRLVVTLLLSAAAGVLVDGLTPASALTVPVIVVTRDLPAGAVLTSGDLTRADWPPGTVPDGTVTADVATGGRLGAPLRRGSPVTDAALLGPGLLTGAPAGRSAVPLRVADPAVLRVVRSGDFVDVIVPGSEDPAGTPGPARTVARSVTVLWTSTSRAGAAPGSGAWPTANDDAPLAVVAVPRTTAAELAGTTGGTGTVALVLVPPGP</sequence>
<name>A0A1R1L6H7_9MICC</name>
<feature type="domain" description="SAF" evidence="1">
    <location>
        <begin position="40"/>
        <end position="101"/>
    </location>
</feature>
<reference evidence="2 3" key="1">
    <citation type="submission" date="2016-12" db="EMBL/GenBank/DDBJ databases">
        <title>Draft genome of Tersicoccus phoenicis 1P05MA.</title>
        <authorList>
            <person name="Nakajima Y."/>
            <person name="Yoshizawa S."/>
            <person name="Nakamura K."/>
            <person name="Ogura Y."/>
            <person name="Hayashi T."/>
            <person name="Kogure K."/>
        </authorList>
    </citation>
    <scope>NUCLEOTIDE SEQUENCE [LARGE SCALE GENOMIC DNA]</scope>
    <source>
        <strain evidence="2 3">1p05MA</strain>
    </source>
</reference>
<dbReference type="CDD" id="cd11614">
    <property type="entry name" value="SAF_CpaB_FlgA_like"/>
    <property type="match status" value="1"/>
</dbReference>
<dbReference type="EMBL" id="MRDE01000081">
    <property type="protein sequence ID" value="OMH23137.1"/>
    <property type="molecule type" value="Genomic_DNA"/>
</dbReference>
<evidence type="ECO:0000313" key="3">
    <source>
        <dbReference type="Proteomes" id="UP000187085"/>
    </source>
</evidence>